<dbReference type="RefSeq" id="WP_248413491.1">
    <property type="nucleotide sequence ID" value="NZ_JALPQF010000014.1"/>
</dbReference>
<gene>
    <name evidence="2" type="ORF">MUY34_13440</name>
</gene>
<accession>A0ABT0HC37</accession>
<keyword evidence="3" id="KW-1185">Reference proteome</keyword>
<sequence length="320" mass="37211">MKSRLKLSLFFLIFLCLASCDTTSKDSNTIEMHFSDIDNFWKAYDKIKSIQSHAERTKIIQKDYIDQSSKGLKLLIKKDKLTAADYATFLKDTVFFNSIKQVTLDAKKDTLKIRKHLRDFTRLYPKAKFNDIYFVIGQFKRAGTVIDSSMIIELEKNAKSEHTKSAFLFSKDQLNNLNDHTSLIPLVIHEQVHVNQKNINTRTLLSKSICEGSADFLMYLQTGKFPSSLKETYAYGEANEAKLWIKFQTDLDINYKYIKTDWFYNYDRKDIPPDLGYFMGFKICEKFYNDAEDKNKAITFMLDSSNSQELLELSQYNGGL</sequence>
<dbReference type="EMBL" id="JALPQF010000014">
    <property type="protein sequence ID" value="MCK8481629.1"/>
    <property type="molecule type" value="Genomic_DNA"/>
</dbReference>
<feature type="chain" id="PRO_5045838623" evidence="1">
    <location>
        <begin position="25"/>
        <end position="320"/>
    </location>
</feature>
<reference evidence="2" key="1">
    <citation type="submission" date="2022-04" db="EMBL/GenBank/DDBJ databases">
        <authorList>
            <person name="Ren T."/>
        </authorList>
    </citation>
    <scope>NUCLEOTIDE SEQUENCE</scope>
    <source>
        <strain evidence="2">F63249</strain>
    </source>
</reference>
<protein>
    <submittedName>
        <fullName evidence="2">DUF2268 domain-containing protein</fullName>
    </submittedName>
</protein>
<proteinExistence type="predicted"/>
<keyword evidence="1" id="KW-0732">Signal</keyword>
<evidence type="ECO:0000313" key="3">
    <source>
        <dbReference type="Proteomes" id="UP001203687"/>
    </source>
</evidence>
<dbReference type="Proteomes" id="UP001203687">
    <property type="component" value="Unassembled WGS sequence"/>
</dbReference>
<evidence type="ECO:0000313" key="2">
    <source>
        <dbReference type="EMBL" id="MCK8481629.1"/>
    </source>
</evidence>
<comment type="caution">
    <text evidence="2">The sequence shown here is derived from an EMBL/GenBank/DDBJ whole genome shotgun (WGS) entry which is preliminary data.</text>
</comment>
<name>A0ABT0HC37_9FLAO</name>
<dbReference type="Pfam" id="PF25594">
    <property type="entry name" value="GldB_lipo"/>
    <property type="match status" value="1"/>
</dbReference>
<organism evidence="2 3">
    <name type="scientific">Psychroserpens algicola</name>
    <dbReference type="NCBI Taxonomy" id="1719034"/>
    <lineage>
        <taxon>Bacteria</taxon>
        <taxon>Pseudomonadati</taxon>
        <taxon>Bacteroidota</taxon>
        <taxon>Flavobacteriia</taxon>
        <taxon>Flavobacteriales</taxon>
        <taxon>Flavobacteriaceae</taxon>
        <taxon>Psychroserpens</taxon>
    </lineage>
</organism>
<evidence type="ECO:0000256" key="1">
    <source>
        <dbReference type="SAM" id="SignalP"/>
    </source>
</evidence>
<feature type="signal peptide" evidence="1">
    <location>
        <begin position="1"/>
        <end position="24"/>
    </location>
</feature>
<dbReference type="InterPro" id="IPR019853">
    <property type="entry name" value="GldB-like"/>
</dbReference>